<accession>A0A832UP18</accession>
<dbReference type="InterPro" id="IPR009014">
    <property type="entry name" value="Transketo_C/PFOR_II"/>
</dbReference>
<evidence type="ECO:0000313" key="6">
    <source>
        <dbReference type="Proteomes" id="UP000646946"/>
    </source>
</evidence>
<dbReference type="InterPro" id="IPR029061">
    <property type="entry name" value="THDP-binding"/>
</dbReference>
<protein>
    <submittedName>
        <fullName evidence="5">Alpha-ketoacid dehydrogenase subunit beta</fullName>
    </submittedName>
</protein>
<dbReference type="GO" id="GO:0016491">
    <property type="term" value="F:oxidoreductase activity"/>
    <property type="evidence" value="ECO:0007669"/>
    <property type="project" value="UniProtKB-KW"/>
</dbReference>
<name>A0A832UP18_9ARCH</name>
<evidence type="ECO:0000313" key="5">
    <source>
        <dbReference type="EMBL" id="HIK00764.1"/>
    </source>
</evidence>
<keyword evidence="2" id="KW-0560">Oxidoreductase</keyword>
<dbReference type="Pfam" id="PF02780">
    <property type="entry name" value="Transketolase_C"/>
    <property type="match status" value="1"/>
</dbReference>
<reference evidence="5 6" key="1">
    <citation type="journal article" name="Nat. Commun.">
        <title>Undinarchaeota illuminate DPANN phylogeny and the impact of gene transfer on archaeal evolution.</title>
        <authorList>
            <person name="Dombrowski N."/>
            <person name="Williams T.A."/>
            <person name="Sun J."/>
            <person name="Woodcroft B.J."/>
            <person name="Lee J.H."/>
            <person name="Minh B.Q."/>
            <person name="Rinke C."/>
            <person name="Spang A."/>
        </authorList>
    </citation>
    <scope>NUCLEOTIDE SEQUENCE [LARGE SCALE GENOMIC DNA]</scope>
    <source>
        <strain evidence="5">MAG_bin1129</strain>
    </source>
</reference>
<dbReference type="Gene3D" id="3.40.50.920">
    <property type="match status" value="1"/>
</dbReference>
<keyword evidence="3" id="KW-0786">Thiamine pyrophosphate</keyword>
<dbReference type="FunFam" id="3.40.50.970:FF:000001">
    <property type="entry name" value="Pyruvate dehydrogenase E1 beta subunit"/>
    <property type="match status" value="1"/>
</dbReference>
<dbReference type="InterPro" id="IPR005475">
    <property type="entry name" value="Transketolase-like_Pyr-bd"/>
</dbReference>
<dbReference type="CDD" id="cd07036">
    <property type="entry name" value="TPP_PYR_E1-PDHc-beta_like"/>
    <property type="match status" value="1"/>
</dbReference>
<evidence type="ECO:0000259" key="4">
    <source>
        <dbReference type="SMART" id="SM00861"/>
    </source>
</evidence>
<keyword evidence="6" id="KW-1185">Reference proteome</keyword>
<dbReference type="Pfam" id="PF02779">
    <property type="entry name" value="Transket_pyr"/>
    <property type="match status" value="1"/>
</dbReference>
<evidence type="ECO:0000256" key="3">
    <source>
        <dbReference type="ARBA" id="ARBA00023052"/>
    </source>
</evidence>
<dbReference type="FunFam" id="3.40.50.920:FF:000001">
    <property type="entry name" value="Pyruvate dehydrogenase E1 beta subunit"/>
    <property type="match status" value="1"/>
</dbReference>
<evidence type="ECO:0000256" key="1">
    <source>
        <dbReference type="ARBA" id="ARBA00001964"/>
    </source>
</evidence>
<dbReference type="SUPFAM" id="SSF52518">
    <property type="entry name" value="Thiamin diphosphate-binding fold (THDP-binding)"/>
    <property type="match status" value="1"/>
</dbReference>
<dbReference type="PANTHER" id="PTHR43257">
    <property type="entry name" value="PYRUVATE DEHYDROGENASE E1 COMPONENT BETA SUBUNIT"/>
    <property type="match status" value="1"/>
</dbReference>
<dbReference type="Proteomes" id="UP000646946">
    <property type="component" value="Unassembled WGS sequence"/>
</dbReference>
<dbReference type="SMART" id="SM00861">
    <property type="entry name" value="Transket_pyr"/>
    <property type="match status" value="1"/>
</dbReference>
<sequence length="325" mass="36157">MAVKTIAQALNEAFHQEMQKNPKIIVLGEDVGKDGGVFRITDGLYEKFGPERVVDTPLSELAIAGVSVGLAIGGMKPVCEFQFDGFSIPSLDQVIDHATRYRNRTRGKMTCPAVFRFPYGGGIRALEHHSESPETHYIHTPGLKVVVPSTPYDAKGLLTSALRESEDPVVFMEPKKIYRAFKQEVPDEPYAIPLSQASKVREGDDLTLVCWGAMRAVCEQAIDSLEGKYSVDLIDLRTLWPMDIDTYINSIKKTGRVLIVHEAPRTLGFGAELIALANEKAFLSLKAPPIRVTGYDIPTPLPKLEKHYYPDLDRIVDGIERLMKF</sequence>
<dbReference type="GO" id="GO:0044272">
    <property type="term" value="P:sulfur compound biosynthetic process"/>
    <property type="evidence" value="ECO:0007669"/>
    <property type="project" value="UniProtKB-ARBA"/>
</dbReference>
<comment type="cofactor">
    <cofactor evidence="1">
        <name>thiamine diphosphate</name>
        <dbReference type="ChEBI" id="CHEBI:58937"/>
    </cofactor>
</comment>
<dbReference type="GO" id="GO:0006082">
    <property type="term" value="P:organic acid metabolic process"/>
    <property type="evidence" value="ECO:0007669"/>
    <property type="project" value="UniProtKB-ARBA"/>
</dbReference>
<dbReference type="PANTHER" id="PTHR43257:SF2">
    <property type="entry name" value="PYRUVATE DEHYDROGENASE E1 COMPONENT SUBUNIT BETA"/>
    <property type="match status" value="1"/>
</dbReference>
<proteinExistence type="predicted"/>
<organism evidence="5 6">
    <name type="scientific">Candidatus Naiadarchaeum limnaeum</name>
    <dbReference type="NCBI Taxonomy" id="2756139"/>
    <lineage>
        <taxon>Archaea</taxon>
        <taxon>Candidatus Undinarchaeota</taxon>
        <taxon>Candidatus Undinarchaeia</taxon>
        <taxon>Candidatus Naiadarchaeales</taxon>
        <taxon>Candidatus Naiadarchaeaceae</taxon>
        <taxon>Candidatus Naiadarchaeum</taxon>
    </lineage>
</organism>
<feature type="domain" description="Transketolase-like pyrimidine-binding" evidence="4">
    <location>
        <begin position="4"/>
        <end position="180"/>
    </location>
</feature>
<comment type="caution">
    <text evidence="5">The sequence shown here is derived from an EMBL/GenBank/DDBJ whole genome shotgun (WGS) entry which is preliminary data.</text>
</comment>
<dbReference type="SUPFAM" id="SSF52922">
    <property type="entry name" value="TK C-terminal domain-like"/>
    <property type="match status" value="1"/>
</dbReference>
<dbReference type="Gene3D" id="3.40.50.970">
    <property type="match status" value="1"/>
</dbReference>
<dbReference type="InterPro" id="IPR033248">
    <property type="entry name" value="Transketolase_C"/>
</dbReference>
<dbReference type="EMBL" id="DVAB01000037">
    <property type="protein sequence ID" value="HIK00764.1"/>
    <property type="molecule type" value="Genomic_DNA"/>
</dbReference>
<evidence type="ECO:0000256" key="2">
    <source>
        <dbReference type="ARBA" id="ARBA00023002"/>
    </source>
</evidence>
<dbReference type="AlphaFoldDB" id="A0A832UP18"/>
<gene>
    <name evidence="5" type="ORF">H1016_04475</name>
</gene>